<dbReference type="SUPFAM" id="SSF57850">
    <property type="entry name" value="RING/U-box"/>
    <property type="match status" value="1"/>
</dbReference>
<keyword evidence="8" id="KW-1185">Reference proteome</keyword>
<feature type="domain" description="RING-type" evidence="6">
    <location>
        <begin position="328"/>
        <end position="363"/>
    </location>
</feature>
<evidence type="ECO:0000313" key="7">
    <source>
        <dbReference type="EMBL" id="KAL2645168.1"/>
    </source>
</evidence>
<dbReference type="Proteomes" id="UP001605036">
    <property type="component" value="Unassembled WGS sequence"/>
</dbReference>
<evidence type="ECO:0000256" key="5">
    <source>
        <dbReference type="SAM" id="MobiDB-lite"/>
    </source>
</evidence>
<keyword evidence="1" id="KW-0479">Metal-binding</keyword>
<dbReference type="Pfam" id="PF13920">
    <property type="entry name" value="zf-C3HC4_3"/>
    <property type="match status" value="1"/>
</dbReference>
<evidence type="ECO:0000256" key="1">
    <source>
        <dbReference type="ARBA" id="ARBA00022723"/>
    </source>
</evidence>
<dbReference type="EMBL" id="JBHFFA010000002">
    <property type="protein sequence ID" value="KAL2645168.1"/>
    <property type="molecule type" value="Genomic_DNA"/>
</dbReference>
<name>A0ABD1ZCP8_9MARC</name>
<feature type="region of interest" description="Disordered" evidence="5">
    <location>
        <begin position="285"/>
        <end position="319"/>
    </location>
</feature>
<keyword evidence="3" id="KW-0862">Zinc</keyword>
<gene>
    <name evidence="7" type="ORF">R1flu_012755</name>
</gene>
<evidence type="ECO:0000256" key="2">
    <source>
        <dbReference type="ARBA" id="ARBA00022771"/>
    </source>
</evidence>
<reference evidence="7 8" key="1">
    <citation type="submission" date="2024-09" db="EMBL/GenBank/DDBJ databases">
        <title>Chromosome-scale assembly of Riccia fluitans.</title>
        <authorList>
            <person name="Paukszto L."/>
            <person name="Sawicki J."/>
            <person name="Karawczyk K."/>
            <person name="Piernik-Szablinska J."/>
            <person name="Szczecinska M."/>
            <person name="Mazdziarz M."/>
        </authorList>
    </citation>
    <scope>NUCLEOTIDE SEQUENCE [LARGE SCALE GENOMIC DNA]</scope>
    <source>
        <strain evidence="7">Rf_01</strain>
        <tissue evidence="7">Aerial parts of the thallus</tissue>
    </source>
</reference>
<dbReference type="PROSITE" id="PS50089">
    <property type="entry name" value="ZF_RING_2"/>
    <property type="match status" value="1"/>
</dbReference>
<dbReference type="InterPro" id="IPR001841">
    <property type="entry name" value="Znf_RING"/>
</dbReference>
<dbReference type="FunFam" id="3.30.40.10:FF:000239">
    <property type="entry name" value="probable BOI-related E3 ubiquitin-protein ligase 2"/>
    <property type="match status" value="1"/>
</dbReference>
<keyword evidence="2 4" id="KW-0863">Zinc-finger</keyword>
<dbReference type="InterPro" id="IPR013083">
    <property type="entry name" value="Znf_RING/FYVE/PHD"/>
</dbReference>
<protein>
    <recommendedName>
        <fullName evidence="6">RING-type domain-containing protein</fullName>
    </recommendedName>
</protein>
<dbReference type="Gene3D" id="3.30.40.10">
    <property type="entry name" value="Zinc/RING finger domain, C3HC4 (zinc finger)"/>
    <property type="match status" value="1"/>
</dbReference>
<proteinExistence type="predicted"/>
<comment type="caution">
    <text evidence="7">The sequence shown here is derived from an EMBL/GenBank/DDBJ whole genome shotgun (WGS) entry which is preliminary data.</text>
</comment>
<evidence type="ECO:0000313" key="8">
    <source>
        <dbReference type="Proteomes" id="UP001605036"/>
    </source>
</evidence>
<sequence length="375" mass="41843">MAVQAQYPTNVLVPHFRNRARQTFVGGDNRSLLATGSFHQNSFVDEFHLQNAGNAQASQLRMFTPLGIPGHSYQSPMSASLYTEPENELACNLLGSKKRPRETDELLSNAKHQLMAVTEFHQNHAAGSVILPQSNSVSTGLRLAFEDDRLNSASSPSTSGRGEVTTSLFSVVGDELSSQLVQQKEEIDQFFKSQTEQARQLLEEKRVRHSRALITAIEESVSRKLREKDIEVEKIKRRNMDLEEHARKVTLELHIWQNKLKSSEAQVLALRSNLQQAQQAVQLSREQSKEGCGDSEADDAASSHHGDLGDGQGRGFRGDKEQREQRTCRVCRSNDISMLLLPCRHLCLCKDCEGGLINCPLCQSPKNASVQVYMS</sequence>
<evidence type="ECO:0000256" key="3">
    <source>
        <dbReference type="ARBA" id="ARBA00022833"/>
    </source>
</evidence>
<evidence type="ECO:0000256" key="4">
    <source>
        <dbReference type="PROSITE-ProRule" id="PRU00175"/>
    </source>
</evidence>
<dbReference type="PANTHER" id="PTHR42647">
    <property type="entry name" value="SBP (S-RIBONUCLEASE BINDING PROTEIN) FAMILY PROTEIN"/>
    <property type="match status" value="1"/>
</dbReference>
<dbReference type="PANTHER" id="PTHR42647:SF72">
    <property type="entry name" value="EF-HAND CALCIUM-BINDING DOMAIN-CONTAINING PROTEIN 4A"/>
    <property type="match status" value="1"/>
</dbReference>
<accession>A0ABD1ZCP8</accession>
<dbReference type="GO" id="GO:0008270">
    <property type="term" value="F:zinc ion binding"/>
    <property type="evidence" value="ECO:0007669"/>
    <property type="project" value="UniProtKB-KW"/>
</dbReference>
<organism evidence="7 8">
    <name type="scientific">Riccia fluitans</name>
    <dbReference type="NCBI Taxonomy" id="41844"/>
    <lineage>
        <taxon>Eukaryota</taxon>
        <taxon>Viridiplantae</taxon>
        <taxon>Streptophyta</taxon>
        <taxon>Embryophyta</taxon>
        <taxon>Marchantiophyta</taxon>
        <taxon>Marchantiopsida</taxon>
        <taxon>Marchantiidae</taxon>
        <taxon>Marchantiales</taxon>
        <taxon>Ricciaceae</taxon>
        <taxon>Riccia</taxon>
    </lineage>
</organism>
<evidence type="ECO:0000259" key="6">
    <source>
        <dbReference type="PROSITE" id="PS50089"/>
    </source>
</evidence>
<dbReference type="AlphaFoldDB" id="A0ABD1ZCP8"/>
<dbReference type="CDD" id="cd16649">
    <property type="entry name" value="mRING-HC-C3HC5_CGRF1-like"/>
    <property type="match status" value="1"/>
</dbReference>